<dbReference type="SUPFAM" id="SSF55957">
    <property type="entry name" value="Phosphoglucomutase, C-terminal domain"/>
    <property type="match status" value="1"/>
</dbReference>
<dbReference type="InterPro" id="IPR005845">
    <property type="entry name" value="A-D-PHexomutase_a/b/a-II"/>
</dbReference>
<dbReference type="GO" id="GO:0000287">
    <property type="term" value="F:magnesium ion binding"/>
    <property type="evidence" value="ECO:0007669"/>
    <property type="project" value="InterPro"/>
</dbReference>
<dbReference type="AlphaFoldDB" id="A0A4R6X2J7"/>
<evidence type="ECO:0000259" key="9">
    <source>
        <dbReference type="Pfam" id="PF02879"/>
    </source>
</evidence>
<dbReference type="Pfam" id="PF02879">
    <property type="entry name" value="PGM_PMM_II"/>
    <property type="match status" value="1"/>
</dbReference>
<dbReference type="PANTHER" id="PTHR42946:SF1">
    <property type="entry name" value="PHOSPHOGLUCOMUTASE (ALPHA-D-GLUCOSE-1,6-BISPHOSPHATE-DEPENDENT)"/>
    <property type="match status" value="1"/>
</dbReference>
<evidence type="ECO:0000256" key="3">
    <source>
        <dbReference type="ARBA" id="ARBA00022553"/>
    </source>
</evidence>
<dbReference type="SUPFAM" id="SSF53738">
    <property type="entry name" value="Phosphoglucomutase, first 3 domains"/>
    <property type="match status" value="3"/>
</dbReference>
<evidence type="ECO:0000313" key="12">
    <source>
        <dbReference type="Proteomes" id="UP000295729"/>
    </source>
</evidence>
<dbReference type="InterPro" id="IPR016055">
    <property type="entry name" value="A-D-PHexomutase_a/b/a-I/II/III"/>
</dbReference>
<evidence type="ECO:0000256" key="4">
    <source>
        <dbReference type="ARBA" id="ARBA00022723"/>
    </source>
</evidence>
<dbReference type="PROSITE" id="PS00710">
    <property type="entry name" value="PGM_PMM"/>
    <property type="match status" value="1"/>
</dbReference>
<feature type="domain" description="Alpha-D-phosphohexomutase alpha/beta/alpha" evidence="8">
    <location>
        <begin position="16"/>
        <end position="137"/>
    </location>
</feature>
<dbReference type="InterPro" id="IPR036900">
    <property type="entry name" value="A-D-PHexomutase_C_sf"/>
</dbReference>
<dbReference type="EMBL" id="SNZA01000003">
    <property type="protein sequence ID" value="TDR13125.1"/>
    <property type="molecule type" value="Genomic_DNA"/>
</dbReference>
<dbReference type="GO" id="GO:0004615">
    <property type="term" value="F:phosphomannomutase activity"/>
    <property type="evidence" value="ECO:0007669"/>
    <property type="project" value="TreeGrafter"/>
</dbReference>
<dbReference type="Pfam" id="PF02880">
    <property type="entry name" value="PGM_PMM_III"/>
    <property type="match status" value="1"/>
</dbReference>
<dbReference type="InterPro" id="IPR050060">
    <property type="entry name" value="Phosphoglucosamine_mutase"/>
</dbReference>
<protein>
    <submittedName>
        <fullName evidence="11">Phosphomannomutase</fullName>
    </submittedName>
</protein>
<keyword evidence="5 7" id="KW-0460">Magnesium</keyword>
<evidence type="ECO:0000256" key="5">
    <source>
        <dbReference type="ARBA" id="ARBA00022842"/>
    </source>
</evidence>
<feature type="domain" description="Alpha-D-phosphohexomutase alpha/beta/alpha" evidence="9">
    <location>
        <begin position="163"/>
        <end position="259"/>
    </location>
</feature>
<keyword evidence="12" id="KW-1185">Reference proteome</keyword>
<keyword evidence="4 7" id="KW-0479">Metal-binding</keyword>
<name>A0A4R6X2J7_9GAMM</name>
<evidence type="ECO:0000256" key="7">
    <source>
        <dbReference type="RuleBase" id="RU004326"/>
    </source>
</evidence>
<dbReference type="GO" id="GO:0009252">
    <property type="term" value="P:peptidoglycan biosynthetic process"/>
    <property type="evidence" value="ECO:0007669"/>
    <property type="project" value="TreeGrafter"/>
</dbReference>
<comment type="caution">
    <text evidence="11">The sequence shown here is derived from an EMBL/GenBank/DDBJ whole genome shotgun (WGS) entry which is preliminary data.</text>
</comment>
<sequence>MYKDKTPLSLCQNSQVKFGTSGVRGPVSELTQERCCAFVEAFLRKLCQASNIVCIGQDLRPSSPMITLWISECARQLGYTVWDCGSLATPSLAHYSMAHQVPAIMVTGSHIPYDRNGIKFYLSSGEISKEDELSILNTQLNTFSKVSSDKTIEDHHDLALAFYRQRYQNAFTALDLSGKRVGVYQHSGVIRDQLTKILNAFGAETIPLGRTDAFVALDTEAVSKEDQIQANQWSREYNLDAIVSTDGDGDRPLIADEKGQWLRGDQVGMICCQYLKATRIVTPINSNTGLEALVPKATVIRTKIGSPYVLAAMKTVKPSEISVGYEANGGVLLGSHAEELTALPTRDAVLPILILLTHLSHKPLSSVIRALPKRYTSSERLQDITVSESQSTISYLSDDQHWPLLLTKIYTDQTVSISTLDTQDGARVRLSNNDIIHIRASGNANELRIYVESNNQTYSEILCTHTKKAISSLFFDI</sequence>
<dbReference type="GO" id="GO:0005975">
    <property type="term" value="P:carbohydrate metabolic process"/>
    <property type="evidence" value="ECO:0007669"/>
    <property type="project" value="InterPro"/>
</dbReference>
<dbReference type="Gene3D" id="3.40.120.10">
    <property type="entry name" value="Alpha-D-Glucose-1,6-Bisphosphate, subunit A, domain 3"/>
    <property type="match status" value="3"/>
</dbReference>
<evidence type="ECO:0000313" key="11">
    <source>
        <dbReference type="EMBL" id="TDR13125.1"/>
    </source>
</evidence>
<evidence type="ECO:0000256" key="6">
    <source>
        <dbReference type="ARBA" id="ARBA00023235"/>
    </source>
</evidence>
<dbReference type="GO" id="GO:0008966">
    <property type="term" value="F:phosphoglucosamine mutase activity"/>
    <property type="evidence" value="ECO:0007669"/>
    <property type="project" value="TreeGrafter"/>
</dbReference>
<gene>
    <name evidence="11" type="ORF">C8D85_1999</name>
</gene>
<dbReference type="Pfam" id="PF02878">
    <property type="entry name" value="PGM_PMM_I"/>
    <property type="match status" value="1"/>
</dbReference>
<dbReference type="PANTHER" id="PTHR42946">
    <property type="entry name" value="PHOSPHOHEXOSE MUTASE"/>
    <property type="match status" value="1"/>
</dbReference>
<reference evidence="11 12" key="1">
    <citation type="submission" date="2019-03" db="EMBL/GenBank/DDBJ databases">
        <title>Genomic Encyclopedia of Type Strains, Phase IV (KMG-IV): sequencing the most valuable type-strain genomes for metagenomic binning, comparative biology and taxonomic classification.</title>
        <authorList>
            <person name="Goeker M."/>
        </authorList>
    </citation>
    <scope>NUCLEOTIDE SEQUENCE [LARGE SCALE GENOMIC DNA]</scope>
    <source>
        <strain evidence="11 12">DSM 5604</strain>
    </source>
</reference>
<keyword evidence="3" id="KW-0597">Phosphoprotein</keyword>
<dbReference type="RefSeq" id="WP_133562216.1">
    <property type="nucleotide sequence ID" value="NZ_SNZA01000003.1"/>
</dbReference>
<dbReference type="GO" id="GO:0005829">
    <property type="term" value="C:cytosol"/>
    <property type="evidence" value="ECO:0007669"/>
    <property type="project" value="TreeGrafter"/>
</dbReference>
<organism evidence="11 12">
    <name type="scientific">Marinomonas communis</name>
    <dbReference type="NCBI Taxonomy" id="28254"/>
    <lineage>
        <taxon>Bacteria</taxon>
        <taxon>Pseudomonadati</taxon>
        <taxon>Pseudomonadota</taxon>
        <taxon>Gammaproteobacteria</taxon>
        <taxon>Oceanospirillales</taxon>
        <taxon>Oceanospirillaceae</taxon>
        <taxon>Marinomonas</taxon>
    </lineage>
</organism>
<comment type="similarity">
    <text evidence="2 7">Belongs to the phosphohexose mutase family.</text>
</comment>
<comment type="cofactor">
    <cofactor evidence="1">
        <name>Mg(2+)</name>
        <dbReference type="ChEBI" id="CHEBI:18420"/>
    </cofactor>
</comment>
<keyword evidence="6" id="KW-0413">Isomerase</keyword>
<evidence type="ECO:0000259" key="10">
    <source>
        <dbReference type="Pfam" id="PF02880"/>
    </source>
</evidence>
<accession>A0A4R6X2J7</accession>
<dbReference type="Gene3D" id="3.30.310.50">
    <property type="entry name" value="Alpha-D-phosphohexomutase, C-terminal domain"/>
    <property type="match status" value="1"/>
</dbReference>
<dbReference type="GO" id="GO:0006048">
    <property type="term" value="P:UDP-N-acetylglucosamine biosynthetic process"/>
    <property type="evidence" value="ECO:0007669"/>
    <property type="project" value="TreeGrafter"/>
</dbReference>
<dbReference type="OrthoDB" id="9803322at2"/>
<proteinExistence type="inferred from homology"/>
<evidence type="ECO:0000259" key="8">
    <source>
        <dbReference type="Pfam" id="PF02878"/>
    </source>
</evidence>
<dbReference type="InterPro" id="IPR005846">
    <property type="entry name" value="A-D-PHexomutase_a/b/a-III"/>
</dbReference>
<dbReference type="Proteomes" id="UP000295729">
    <property type="component" value="Unassembled WGS sequence"/>
</dbReference>
<feature type="domain" description="Alpha-D-phosphohexomutase alpha/beta/alpha" evidence="10">
    <location>
        <begin position="264"/>
        <end position="375"/>
    </location>
</feature>
<evidence type="ECO:0000256" key="1">
    <source>
        <dbReference type="ARBA" id="ARBA00001946"/>
    </source>
</evidence>
<dbReference type="InterPro" id="IPR016066">
    <property type="entry name" value="A-D-PHexomutase_CS"/>
</dbReference>
<dbReference type="InterPro" id="IPR005844">
    <property type="entry name" value="A-D-PHexomutase_a/b/a-I"/>
</dbReference>
<evidence type="ECO:0000256" key="2">
    <source>
        <dbReference type="ARBA" id="ARBA00010231"/>
    </source>
</evidence>